<organism evidence="7 8">
    <name type="scientific">Actinotalea lenta</name>
    <dbReference type="NCBI Taxonomy" id="3064654"/>
    <lineage>
        <taxon>Bacteria</taxon>
        <taxon>Bacillati</taxon>
        <taxon>Actinomycetota</taxon>
        <taxon>Actinomycetes</taxon>
        <taxon>Micrococcales</taxon>
        <taxon>Cellulomonadaceae</taxon>
        <taxon>Actinotalea</taxon>
    </lineage>
</organism>
<feature type="transmembrane region" description="Helical" evidence="6">
    <location>
        <begin position="284"/>
        <end position="304"/>
    </location>
</feature>
<keyword evidence="3 6" id="KW-0812">Transmembrane</keyword>
<dbReference type="RefSeq" id="WP_304601538.1">
    <property type="nucleotide sequence ID" value="NZ_JAUQYP010000001.1"/>
</dbReference>
<evidence type="ECO:0000256" key="1">
    <source>
        <dbReference type="ARBA" id="ARBA00004651"/>
    </source>
</evidence>
<dbReference type="Pfam" id="PF03706">
    <property type="entry name" value="LPG_synthase_TM"/>
    <property type="match status" value="1"/>
</dbReference>
<comment type="caution">
    <text evidence="7">The sequence shown here is derived from an EMBL/GenBank/DDBJ whole genome shotgun (WGS) entry which is preliminary data.</text>
</comment>
<keyword evidence="5 6" id="KW-0472">Membrane</keyword>
<feature type="transmembrane region" description="Helical" evidence="6">
    <location>
        <begin position="166"/>
        <end position="188"/>
    </location>
</feature>
<feature type="transmembrane region" description="Helical" evidence="6">
    <location>
        <begin position="310"/>
        <end position="329"/>
    </location>
</feature>
<proteinExistence type="predicted"/>
<evidence type="ECO:0000256" key="6">
    <source>
        <dbReference type="SAM" id="Phobius"/>
    </source>
</evidence>
<keyword evidence="2" id="KW-1003">Cell membrane</keyword>
<feature type="transmembrane region" description="Helical" evidence="6">
    <location>
        <begin position="133"/>
        <end position="160"/>
    </location>
</feature>
<evidence type="ECO:0000256" key="3">
    <source>
        <dbReference type="ARBA" id="ARBA00022692"/>
    </source>
</evidence>
<protein>
    <submittedName>
        <fullName evidence="7">Lysylphosphatidylglycerol synthase domain-containing protein</fullName>
    </submittedName>
</protein>
<sequence length="342" mass="34174">MSGDEIPAEVRSATRPALLRRLVTGVLGVAVLVAMVAFLPRIAGTTWPAVGDLVRGIAPAALLGLGGLWFTTVLAHSVVQTGALPGLGYRRAVALNAGSSAVASSVPVGGPVSVAVNWAMLRSWGFGRSDFSTYTLVTTIVMTAARLAVPLVTAVVLIGAGGLPSVAGPIVAVSAVALVVLGGAMGVLGAPAVRRRLAASAHPGLLGRVARGVDAALEESRAVLVDRWLTLSAAAAVQLVLQYALLVGCLAITGAGVGLTVALVAFAAGRLLSVLPVTPGGLGVTETGVGALLVALGAPAAAAVAAVLLYGLYMVVLEIPIGAGVLAWWRIAARRRRQPSAA</sequence>
<evidence type="ECO:0000256" key="4">
    <source>
        <dbReference type="ARBA" id="ARBA00022989"/>
    </source>
</evidence>
<dbReference type="EMBL" id="JAUQYP010000001">
    <property type="protein sequence ID" value="MDO8107944.1"/>
    <property type="molecule type" value="Genomic_DNA"/>
</dbReference>
<evidence type="ECO:0000313" key="7">
    <source>
        <dbReference type="EMBL" id="MDO8107944.1"/>
    </source>
</evidence>
<feature type="transmembrane region" description="Helical" evidence="6">
    <location>
        <begin position="60"/>
        <end position="79"/>
    </location>
</feature>
<gene>
    <name evidence="7" type="ORF">Q6348_12135</name>
</gene>
<dbReference type="InterPro" id="IPR022791">
    <property type="entry name" value="L-PG_synthase/AglD"/>
</dbReference>
<feature type="transmembrane region" description="Helical" evidence="6">
    <location>
        <begin position="18"/>
        <end position="39"/>
    </location>
</feature>
<dbReference type="PANTHER" id="PTHR39087:SF2">
    <property type="entry name" value="UPF0104 MEMBRANE PROTEIN MJ1595"/>
    <property type="match status" value="1"/>
</dbReference>
<comment type="subcellular location">
    <subcellularLocation>
        <location evidence="1">Cell membrane</location>
        <topology evidence="1">Multi-pass membrane protein</topology>
    </subcellularLocation>
</comment>
<accession>A0ABT9DAK9</accession>
<keyword evidence="8" id="KW-1185">Reference proteome</keyword>
<dbReference type="Proteomes" id="UP001232536">
    <property type="component" value="Unassembled WGS sequence"/>
</dbReference>
<reference evidence="7 8" key="1">
    <citation type="submission" date="2023-07" db="EMBL/GenBank/DDBJ databases">
        <title>Description of novel actinomycetes strains, isolated from tidal flat sediment.</title>
        <authorList>
            <person name="Lu C."/>
        </authorList>
    </citation>
    <scope>NUCLEOTIDE SEQUENCE [LARGE SCALE GENOMIC DNA]</scope>
    <source>
        <strain evidence="7 8">SYSU T00b441</strain>
    </source>
</reference>
<evidence type="ECO:0000256" key="2">
    <source>
        <dbReference type="ARBA" id="ARBA00022475"/>
    </source>
</evidence>
<name>A0ABT9DAK9_9CELL</name>
<feature type="transmembrane region" description="Helical" evidence="6">
    <location>
        <begin position="251"/>
        <end position="272"/>
    </location>
</feature>
<feature type="transmembrane region" description="Helical" evidence="6">
    <location>
        <begin position="99"/>
        <end position="121"/>
    </location>
</feature>
<evidence type="ECO:0000313" key="8">
    <source>
        <dbReference type="Proteomes" id="UP001232536"/>
    </source>
</evidence>
<keyword evidence="4 6" id="KW-1133">Transmembrane helix</keyword>
<dbReference type="PANTHER" id="PTHR39087">
    <property type="entry name" value="UPF0104 MEMBRANE PROTEIN MJ1595"/>
    <property type="match status" value="1"/>
</dbReference>
<evidence type="ECO:0000256" key="5">
    <source>
        <dbReference type="ARBA" id="ARBA00023136"/>
    </source>
</evidence>